<dbReference type="AlphaFoldDB" id="A0A7L4PAC2"/>
<evidence type="ECO:0000313" key="2">
    <source>
        <dbReference type="Proteomes" id="UP000554766"/>
    </source>
</evidence>
<gene>
    <name evidence="1" type="ORF">HC235_08015</name>
</gene>
<organism evidence="1 2">
    <name type="scientific">Pyrobaculum arsenaticum</name>
    <dbReference type="NCBI Taxonomy" id="121277"/>
    <lineage>
        <taxon>Archaea</taxon>
        <taxon>Thermoproteota</taxon>
        <taxon>Thermoprotei</taxon>
        <taxon>Thermoproteales</taxon>
        <taxon>Thermoproteaceae</taxon>
        <taxon>Pyrobaculum</taxon>
    </lineage>
</organism>
<comment type="caution">
    <text evidence="1">The sequence shown here is derived from an EMBL/GenBank/DDBJ whole genome shotgun (WGS) entry which is preliminary data.</text>
</comment>
<keyword evidence="2" id="KW-1185">Reference proteome</keyword>
<dbReference type="RefSeq" id="WP_179790600.1">
    <property type="nucleotide sequence ID" value="NZ_JAAVJF010000003.1"/>
</dbReference>
<proteinExistence type="predicted"/>
<reference evidence="1 2" key="1">
    <citation type="journal article" date="2020" name="Nat. Commun.">
        <title>The structures of two archaeal type IV pili illuminate evolutionary relationships.</title>
        <authorList>
            <person name="Wang F."/>
            <person name="Baquero D.P."/>
            <person name="Su Z."/>
            <person name="Beltran L.C."/>
            <person name="Prangishvili D."/>
            <person name="Krupovic M."/>
            <person name="Egelman E.H."/>
        </authorList>
    </citation>
    <scope>NUCLEOTIDE SEQUENCE [LARGE SCALE GENOMIC DNA]</scope>
    <source>
        <strain evidence="1 2">2GA</strain>
    </source>
</reference>
<accession>A0A7L4PAC2</accession>
<sequence>MRFPPVGVDQVLGLLKVVHNMGGRVDAMFVNEAVDVDLGDLSHVIDAAEMLGLLKAGGGDVELTEEGRAAVEMPLREFQKYLKKKLPSVEPFSSLVKLVTSKERVELEELVSYLQGLGYDERGARRILNWAVFAQLVEIDDGEWVIPA</sequence>
<protein>
    <submittedName>
        <fullName evidence="1">Uncharacterized protein</fullName>
    </submittedName>
</protein>
<dbReference type="InterPro" id="IPR018632">
    <property type="entry name" value="AAA-associated_dom_C"/>
</dbReference>
<name>A0A7L4PAC2_9CREN</name>
<dbReference type="Proteomes" id="UP000554766">
    <property type="component" value="Unassembled WGS sequence"/>
</dbReference>
<dbReference type="EMBL" id="JAAVJF010000003">
    <property type="protein sequence ID" value="NYR15878.1"/>
    <property type="molecule type" value="Genomic_DNA"/>
</dbReference>
<evidence type="ECO:0000313" key="1">
    <source>
        <dbReference type="EMBL" id="NYR15878.1"/>
    </source>
</evidence>
<dbReference type="Pfam" id="PF09821">
    <property type="entry name" value="AAA_assoc_C"/>
    <property type="match status" value="1"/>
</dbReference>